<organism evidence="1 2">
    <name type="scientific">Nephila pilipes</name>
    <name type="common">Giant wood spider</name>
    <name type="synonym">Nephila maculata</name>
    <dbReference type="NCBI Taxonomy" id="299642"/>
    <lineage>
        <taxon>Eukaryota</taxon>
        <taxon>Metazoa</taxon>
        <taxon>Ecdysozoa</taxon>
        <taxon>Arthropoda</taxon>
        <taxon>Chelicerata</taxon>
        <taxon>Arachnida</taxon>
        <taxon>Araneae</taxon>
        <taxon>Araneomorphae</taxon>
        <taxon>Entelegynae</taxon>
        <taxon>Araneoidea</taxon>
        <taxon>Nephilidae</taxon>
        <taxon>Nephila</taxon>
    </lineage>
</organism>
<name>A0A8X6Q9D9_NEPPI</name>
<proteinExistence type="predicted"/>
<sequence length="80" mass="9401">MTQELKPNDHAQQSEFVEWFVEHQHVDADFSNKIIFSDEAHFFLDSFVNRQSSRIRGSENPHVVVEKKVHSQCVTVWLGF</sequence>
<reference evidence="1" key="1">
    <citation type="submission" date="2020-08" db="EMBL/GenBank/DDBJ databases">
        <title>Multicomponent nature underlies the extraordinary mechanical properties of spider dragline silk.</title>
        <authorList>
            <person name="Kono N."/>
            <person name="Nakamura H."/>
            <person name="Mori M."/>
            <person name="Yoshida Y."/>
            <person name="Ohtoshi R."/>
            <person name="Malay A.D."/>
            <person name="Moran D.A.P."/>
            <person name="Tomita M."/>
            <person name="Numata K."/>
            <person name="Arakawa K."/>
        </authorList>
    </citation>
    <scope>NUCLEOTIDE SEQUENCE</scope>
</reference>
<keyword evidence="2" id="KW-1185">Reference proteome</keyword>
<evidence type="ECO:0008006" key="3">
    <source>
        <dbReference type="Google" id="ProtNLM"/>
    </source>
</evidence>
<dbReference type="EMBL" id="BMAW01028832">
    <property type="protein sequence ID" value="GFU09344.1"/>
    <property type="molecule type" value="Genomic_DNA"/>
</dbReference>
<evidence type="ECO:0000313" key="2">
    <source>
        <dbReference type="Proteomes" id="UP000887013"/>
    </source>
</evidence>
<dbReference type="InterPro" id="IPR036397">
    <property type="entry name" value="RNaseH_sf"/>
</dbReference>
<dbReference type="OrthoDB" id="6432521at2759"/>
<accession>A0A8X6Q9D9</accession>
<dbReference type="Gene3D" id="3.30.420.10">
    <property type="entry name" value="Ribonuclease H-like superfamily/Ribonuclease H"/>
    <property type="match status" value="1"/>
</dbReference>
<protein>
    <recommendedName>
        <fullName evidence="3">Transposase</fullName>
    </recommendedName>
</protein>
<dbReference type="AlphaFoldDB" id="A0A8X6Q9D9"/>
<gene>
    <name evidence="1" type="primary">EAI_05801</name>
    <name evidence="1" type="ORF">NPIL_128271</name>
</gene>
<dbReference type="PANTHER" id="PTHR47326:SF1">
    <property type="entry name" value="HTH PSQ-TYPE DOMAIN-CONTAINING PROTEIN"/>
    <property type="match status" value="1"/>
</dbReference>
<dbReference type="GO" id="GO:0003676">
    <property type="term" value="F:nucleic acid binding"/>
    <property type="evidence" value="ECO:0007669"/>
    <property type="project" value="InterPro"/>
</dbReference>
<comment type="caution">
    <text evidence="1">The sequence shown here is derived from an EMBL/GenBank/DDBJ whole genome shotgun (WGS) entry which is preliminary data.</text>
</comment>
<dbReference type="Proteomes" id="UP000887013">
    <property type="component" value="Unassembled WGS sequence"/>
</dbReference>
<dbReference type="PANTHER" id="PTHR47326">
    <property type="entry name" value="TRANSPOSABLE ELEMENT TC3 TRANSPOSASE-LIKE PROTEIN"/>
    <property type="match status" value="1"/>
</dbReference>
<evidence type="ECO:0000313" key="1">
    <source>
        <dbReference type="EMBL" id="GFU09344.1"/>
    </source>
</evidence>